<dbReference type="WBParaSite" id="Hba_19453">
    <property type="protein sequence ID" value="Hba_19453"/>
    <property type="gene ID" value="Hba_19453"/>
</dbReference>
<dbReference type="AlphaFoldDB" id="A0A1I7XPI9"/>
<dbReference type="Proteomes" id="UP000095283">
    <property type="component" value="Unplaced"/>
</dbReference>
<proteinExistence type="predicted"/>
<organism evidence="1 2">
    <name type="scientific">Heterorhabditis bacteriophora</name>
    <name type="common">Entomopathogenic nematode worm</name>
    <dbReference type="NCBI Taxonomy" id="37862"/>
    <lineage>
        <taxon>Eukaryota</taxon>
        <taxon>Metazoa</taxon>
        <taxon>Ecdysozoa</taxon>
        <taxon>Nematoda</taxon>
        <taxon>Chromadorea</taxon>
        <taxon>Rhabditida</taxon>
        <taxon>Rhabditina</taxon>
        <taxon>Rhabditomorpha</taxon>
        <taxon>Strongyloidea</taxon>
        <taxon>Heterorhabditidae</taxon>
        <taxon>Heterorhabditis</taxon>
    </lineage>
</organism>
<evidence type="ECO:0000313" key="1">
    <source>
        <dbReference type="Proteomes" id="UP000095283"/>
    </source>
</evidence>
<keyword evidence="1" id="KW-1185">Reference proteome</keyword>
<name>A0A1I7XPI9_HETBA</name>
<sequence>MGMIQNSAVMPYNLLTQRPELVEASYHKSHYTSLFRHNSRSSITISHPRLTNLRT</sequence>
<protein>
    <submittedName>
        <fullName evidence="2">Ovule protein</fullName>
    </submittedName>
</protein>
<reference evidence="2" key="1">
    <citation type="submission" date="2016-11" db="UniProtKB">
        <authorList>
            <consortium name="WormBaseParasite"/>
        </authorList>
    </citation>
    <scope>IDENTIFICATION</scope>
</reference>
<evidence type="ECO:0000313" key="2">
    <source>
        <dbReference type="WBParaSite" id="Hba_19453"/>
    </source>
</evidence>
<accession>A0A1I7XPI9</accession>